<reference evidence="3 5" key="1">
    <citation type="journal article" date="2012" name="Nature">
        <title>Algal genomes reveal evolutionary mosaicism and the fate of nucleomorphs.</title>
        <authorList>
            <consortium name="DOE Joint Genome Institute"/>
            <person name="Curtis B.A."/>
            <person name="Tanifuji G."/>
            <person name="Burki F."/>
            <person name="Gruber A."/>
            <person name="Irimia M."/>
            <person name="Maruyama S."/>
            <person name="Arias M.C."/>
            <person name="Ball S.G."/>
            <person name="Gile G.H."/>
            <person name="Hirakawa Y."/>
            <person name="Hopkins J.F."/>
            <person name="Kuo A."/>
            <person name="Rensing S.A."/>
            <person name="Schmutz J."/>
            <person name="Symeonidi A."/>
            <person name="Elias M."/>
            <person name="Eveleigh R.J."/>
            <person name="Herman E.K."/>
            <person name="Klute M.J."/>
            <person name="Nakayama T."/>
            <person name="Obornik M."/>
            <person name="Reyes-Prieto A."/>
            <person name="Armbrust E.V."/>
            <person name="Aves S.J."/>
            <person name="Beiko R.G."/>
            <person name="Coutinho P."/>
            <person name="Dacks J.B."/>
            <person name="Durnford D.G."/>
            <person name="Fast N.M."/>
            <person name="Green B.R."/>
            <person name="Grisdale C.J."/>
            <person name="Hempel F."/>
            <person name="Henrissat B."/>
            <person name="Hoppner M.P."/>
            <person name="Ishida K."/>
            <person name="Kim E."/>
            <person name="Koreny L."/>
            <person name="Kroth P.G."/>
            <person name="Liu Y."/>
            <person name="Malik S.B."/>
            <person name="Maier U.G."/>
            <person name="McRose D."/>
            <person name="Mock T."/>
            <person name="Neilson J.A."/>
            <person name="Onodera N.T."/>
            <person name="Poole A.M."/>
            <person name="Pritham E.J."/>
            <person name="Richards T.A."/>
            <person name="Rocap G."/>
            <person name="Roy S.W."/>
            <person name="Sarai C."/>
            <person name="Schaack S."/>
            <person name="Shirato S."/>
            <person name="Slamovits C.H."/>
            <person name="Spencer D.F."/>
            <person name="Suzuki S."/>
            <person name="Worden A.Z."/>
            <person name="Zauner S."/>
            <person name="Barry K."/>
            <person name="Bell C."/>
            <person name="Bharti A.K."/>
            <person name="Crow J.A."/>
            <person name="Grimwood J."/>
            <person name="Kramer R."/>
            <person name="Lindquist E."/>
            <person name="Lucas S."/>
            <person name="Salamov A."/>
            <person name="McFadden G.I."/>
            <person name="Lane C.E."/>
            <person name="Keeling P.J."/>
            <person name="Gray M.W."/>
            <person name="Grigoriev I.V."/>
            <person name="Archibald J.M."/>
        </authorList>
    </citation>
    <scope>NUCLEOTIDE SEQUENCE</scope>
    <source>
        <strain evidence="3 5">CCMP2712</strain>
    </source>
</reference>
<dbReference type="KEGG" id="gtt:GUITHDRAFT_108516"/>
<feature type="compositionally biased region" description="Basic and acidic residues" evidence="1">
    <location>
        <begin position="16"/>
        <end position="30"/>
    </location>
</feature>
<evidence type="ECO:0000313" key="4">
    <source>
        <dbReference type="EnsemblProtists" id="EKX45639"/>
    </source>
</evidence>
<keyword evidence="5" id="KW-1185">Reference proteome</keyword>
<feature type="transmembrane region" description="Helical" evidence="2">
    <location>
        <begin position="112"/>
        <end position="130"/>
    </location>
</feature>
<protein>
    <recommendedName>
        <fullName evidence="6">Transmembrane protein</fullName>
    </recommendedName>
</protein>
<evidence type="ECO:0000256" key="1">
    <source>
        <dbReference type="SAM" id="MobiDB-lite"/>
    </source>
</evidence>
<dbReference type="AlphaFoldDB" id="L1JBZ4"/>
<keyword evidence="2" id="KW-1133">Transmembrane helix</keyword>
<dbReference type="HOGENOM" id="CLU_1838983_0_0_1"/>
<evidence type="ECO:0000313" key="3">
    <source>
        <dbReference type="EMBL" id="EKX45639.1"/>
    </source>
</evidence>
<dbReference type="EMBL" id="JH992998">
    <property type="protein sequence ID" value="EKX45639.1"/>
    <property type="molecule type" value="Genomic_DNA"/>
</dbReference>
<dbReference type="PaxDb" id="55529-EKX45639"/>
<evidence type="ECO:0000313" key="5">
    <source>
        <dbReference type="Proteomes" id="UP000011087"/>
    </source>
</evidence>
<dbReference type="GeneID" id="17302381"/>
<dbReference type="Proteomes" id="UP000011087">
    <property type="component" value="Unassembled WGS sequence"/>
</dbReference>
<evidence type="ECO:0000256" key="2">
    <source>
        <dbReference type="SAM" id="Phobius"/>
    </source>
</evidence>
<keyword evidence="2" id="KW-0812">Transmembrane</keyword>
<organism evidence="3">
    <name type="scientific">Guillardia theta (strain CCMP2712)</name>
    <name type="common">Cryptophyte</name>
    <dbReference type="NCBI Taxonomy" id="905079"/>
    <lineage>
        <taxon>Eukaryota</taxon>
        <taxon>Cryptophyceae</taxon>
        <taxon>Pyrenomonadales</taxon>
        <taxon>Geminigeraceae</taxon>
        <taxon>Guillardia</taxon>
    </lineage>
</organism>
<reference evidence="4" key="3">
    <citation type="submission" date="2015-06" db="UniProtKB">
        <authorList>
            <consortium name="EnsemblProtists"/>
        </authorList>
    </citation>
    <scope>IDENTIFICATION</scope>
</reference>
<sequence length="140" mass="15535">MKLASPRTCSTRMSHVRVEGMPEESQRSKRERVVRSLGSVVVAASVGVAGLRSTSWELPFQQTSSESSVVRSYNQKLAFVEEDDVGARDVRTIQPSDNKEPEIKLTFTEKCFALAFLGVAVGLPCLLCWVRSSPEKWEGE</sequence>
<dbReference type="EnsemblProtists" id="EKX45639">
    <property type="protein sequence ID" value="EKX45639"/>
    <property type="gene ID" value="GUITHDRAFT_108516"/>
</dbReference>
<dbReference type="RefSeq" id="XP_005832619.1">
    <property type="nucleotide sequence ID" value="XM_005832562.1"/>
</dbReference>
<evidence type="ECO:0008006" key="6">
    <source>
        <dbReference type="Google" id="ProtNLM"/>
    </source>
</evidence>
<name>L1JBZ4_GUITC</name>
<reference evidence="5" key="2">
    <citation type="submission" date="2012-11" db="EMBL/GenBank/DDBJ databases">
        <authorList>
            <person name="Kuo A."/>
            <person name="Curtis B.A."/>
            <person name="Tanifuji G."/>
            <person name="Burki F."/>
            <person name="Gruber A."/>
            <person name="Irimia M."/>
            <person name="Maruyama S."/>
            <person name="Arias M.C."/>
            <person name="Ball S.G."/>
            <person name="Gile G.H."/>
            <person name="Hirakawa Y."/>
            <person name="Hopkins J.F."/>
            <person name="Rensing S.A."/>
            <person name="Schmutz J."/>
            <person name="Symeonidi A."/>
            <person name="Elias M."/>
            <person name="Eveleigh R.J."/>
            <person name="Herman E.K."/>
            <person name="Klute M.J."/>
            <person name="Nakayama T."/>
            <person name="Obornik M."/>
            <person name="Reyes-Prieto A."/>
            <person name="Armbrust E.V."/>
            <person name="Aves S.J."/>
            <person name="Beiko R.G."/>
            <person name="Coutinho P."/>
            <person name="Dacks J.B."/>
            <person name="Durnford D.G."/>
            <person name="Fast N.M."/>
            <person name="Green B.R."/>
            <person name="Grisdale C."/>
            <person name="Hempe F."/>
            <person name="Henrissat B."/>
            <person name="Hoppner M.P."/>
            <person name="Ishida K.-I."/>
            <person name="Kim E."/>
            <person name="Koreny L."/>
            <person name="Kroth P.G."/>
            <person name="Liu Y."/>
            <person name="Malik S.-B."/>
            <person name="Maier U.G."/>
            <person name="McRose D."/>
            <person name="Mock T."/>
            <person name="Neilson J.A."/>
            <person name="Onodera N.T."/>
            <person name="Poole A.M."/>
            <person name="Pritham E.J."/>
            <person name="Richards T.A."/>
            <person name="Rocap G."/>
            <person name="Roy S.W."/>
            <person name="Sarai C."/>
            <person name="Schaack S."/>
            <person name="Shirato S."/>
            <person name="Slamovits C.H."/>
            <person name="Spencer D.F."/>
            <person name="Suzuki S."/>
            <person name="Worden A.Z."/>
            <person name="Zauner S."/>
            <person name="Barry K."/>
            <person name="Bell C."/>
            <person name="Bharti A.K."/>
            <person name="Crow J.A."/>
            <person name="Grimwood J."/>
            <person name="Kramer R."/>
            <person name="Lindquist E."/>
            <person name="Lucas S."/>
            <person name="Salamov A."/>
            <person name="McFadden G.I."/>
            <person name="Lane C.E."/>
            <person name="Keeling P.J."/>
            <person name="Gray M.W."/>
            <person name="Grigoriev I.V."/>
            <person name="Archibald J.M."/>
        </authorList>
    </citation>
    <scope>NUCLEOTIDE SEQUENCE</scope>
    <source>
        <strain evidence="5">CCMP2712</strain>
    </source>
</reference>
<gene>
    <name evidence="3" type="ORF">GUITHDRAFT_108516</name>
</gene>
<dbReference type="OrthoDB" id="10609150at2759"/>
<accession>L1JBZ4</accession>
<proteinExistence type="predicted"/>
<feature type="region of interest" description="Disordered" evidence="1">
    <location>
        <begin position="1"/>
        <end position="30"/>
    </location>
</feature>
<keyword evidence="2" id="KW-0472">Membrane</keyword>